<dbReference type="RefSeq" id="WP_172556239.1">
    <property type="nucleotide sequence ID" value="NZ_UFWZ01000001.1"/>
</dbReference>
<proteinExistence type="predicted"/>
<evidence type="ECO:0000256" key="1">
    <source>
        <dbReference type="SAM" id="Phobius"/>
    </source>
</evidence>
<accession>A0A381J4A6</accession>
<evidence type="ECO:0000313" key="2">
    <source>
        <dbReference type="EMBL" id="SUY45759.1"/>
    </source>
</evidence>
<keyword evidence="1" id="KW-0472">Membrane</keyword>
<keyword evidence="1" id="KW-1133">Transmembrane helix</keyword>
<dbReference type="EMBL" id="UFWZ01000001">
    <property type="protein sequence ID" value="SUY45759.1"/>
    <property type="molecule type" value="Genomic_DNA"/>
</dbReference>
<keyword evidence="1" id="KW-0812">Transmembrane</keyword>
<gene>
    <name evidence="2" type="ORF">NCTC9836_00431</name>
</gene>
<dbReference type="Proteomes" id="UP000254664">
    <property type="component" value="Unassembled WGS sequence"/>
</dbReference>
<dbReference type="AlphaFoldDB" id="A0A381J4A6"/>
<feature type="transmembrane region" description="Helical" evidence="1">
    <location>
        <begin position="6"/>
        <end position="25"/>
    </location>
</feature>
<name>A0A381J4A6_9CLOT</name>
<sequence>MKVGIGVVMYILMGVIIAELARLIGSKIFKISNIYTTLVGFLKKRHK</sequence>
<keyword evidence="3" id="KW-1185">Reference proteome</keyword>
<protein>
    <submittedName>
        <fullName evidence="2">Uncharacterized protein</fullName>
    </submittedName>
</protein>
<organism evidence="2 3">
    <name type="scientific">Clostridium putrefaciens</name>
    <dbReference type="NCBI Taxonomy" id="99675"/>
    <lineage>
        <taxon>Bacteria</taxon>
        <taxon>Bacillati</taxon>
        <taxon>Bacillota</taxon>
        <taxon>Clostridia</taxon>
        <taxon>Eubacteriales</taxon>
        <taxon>Clostridiaceae</taxon>
        <taxon>Clostridium</taxon>
    </lineage>
</organism>
<evidence type="ECO:0000313" key="3">
    <source>
        <dbReference type="Proteomes" id="UP000254664"/>
    </source>
</evidence>
<reference evidence="2 3" key="1">
    <citation type="submission" date="2018-06" db="EMBL/GenBank/DDBJ databases">
        <authorList>
            <consortium name="Pathogen Informatics"/>
            <person name="Doyle S."/>
        </authorList>
    </citation>
    <scope>NUCLEOTIDE SEQUENCE [LARGE SCALE GENOMIC DNA]</scope>
    <source>
        <strain evidence="2 3">NCTC9836</strain>
    </source>
</reference>